<protein>
    <recommendedName>
        <fullName evidence="3">Preprotein translocase subunit SecA</fullName>
    </recommendedName>
</protein>
<organism evidence="1 2">
    <name type="scientific">Solibacillus merdavium</name>
    <dbReference type="NCBI Taxonomy" id="2762218"/>
    <lineage>
        <taxon>Bacteria</taxon>
        <taxon>Bacillati</taxon>
        <taxon>Bacillota</taxon>
        <taxon>Bacilli</taxon>
        <taxon>Bacillales</taxon>
        <taxon>Caryophanaceae</taxon>
        <taxon>Solibacillus</taxon>
    </lineage>
</organism>
<dbReference type="Proteomes" id="UP000600565">
    <property type="component" value="Unassembled WGS sequence"/>
</dbReference>
<keyword evidence="2" id="KW-1185">Reference proteome</keyword>
<evidence type="ECO:0008006" key="3">
    <source>
        <dbReference type="Google" id="ProtNLM"/>
    </source>
</evidence>
<dbReference type="EMBL" id="JACSPW010000006">
    <property type="protein sequence ID" value="MBD8033024.1"/>
    <property type="molecule type" value="Genomic_DNA"/>
</dbReference>
<accession>A0ABR8XM84</accession>
<proteinExistence type="predicted"/>
<evidence type="ECO:0000313" key="2">
    <source>
        <dbReference type="Proteomes" id="UP000600565"/>
    </source>
</evidence>
<dbReference type="RefSeq" id="WP_191703611.1">
    <property type="nucleotide sequence ID" value="NZ_JACSPW010000006.1"/>
</dbReference>
<comment type="caution">
    <text evidence="1">The sequence shown here is derived from an EMBL/GenBank/DDBJ whole genome shotgun (WGS) entry which is preliminary data.</text>
</comment>
<sequence>MQFAIHYLENNTPVLSQCLERIPEVDENLKIKGRKGKVVNVVQLEDNKYQVHVALEKIDKTPLMLKDDKKKKR</sequence>
<gene>
    <name evidence="1" type="ORF">H9632_08080</name>
</gene>
<name>A0ABR8XM84_9BACL</name>
<evidence type="ECO:0000313" key="1">
    <source>
        <dbReference type="EMBL" id="MBD8033024.1"/>
    </source>
</evidence>
<reference evidence="1 2" key="1">
    <citation type="submission" date="2020-08" db="EMBL/GenBank/DDBJ databases">
        <title>A Genomic Blueprint of the Chicken Gut Microbiome.</title>
        <authorList>
            <person name="Gilroy R."/>
            <person name="Ravi A."/>
            <person name="Getino M."/>
            <person name="Pursley I."/>
            <person name="Horton D.L."/>
            <person name="Alikhan N.-F."/>
            <person name="Baker D."/>
            <person name="Gharbi K."/>
            <person name="Hall N."/>
            <person name="Watson M."/>
            <person name="Adriaenssens E.M."/>
            <person name="Foster-Nyarko E."/>
            <person name="Jarju S."/>
            <person name="Secka A."/>
            <person name="Antonio M."/>
            <person name="Oren A."/>
            <person name="Chaudhuri R."/>
            <person name="La Ragione R.M."/>
            <person name="Hildebrand F."/>
            <person name="Pallen M.J."/>
        </authorList>
    </citation>
    <scope>NUCLEOTIDE SEQUENCE [LARGE SCALE GENOMIC DNA]</scope>
    <source>
        <strain evidence="1 2">Sa1YVA6</strain>
    </source>
</reference>